<name>J9ESB4_WUCBA</name>
<protein>
    <submittedName>
        <fullName evidence="1">Uncharacterized protein</fullName>
    </submittedName>
</protein>
<accession>J9ESB4</accession>
<dbReference type="Proteomes" id="UP000004810">
    <property type="component" value="Unassembled WGS sequence"/>
</dbReference>
<sequence length="121" mass="13529">MTATPHFLFAAMTKLHHTTSATNLHQNLPTITSKDLSLTSTVKNDPVKNDSNLCMKQPELTCRSLSLSSSSGNDNSKPVEVLSSNRHKLITNDCYNKISNRNIDETSNAYINNVKRRRKPD</sequence>
<feature type="non-terminal residue" evidence="1">
    <location>
        <position position="121"/>
    </location>
</feature>
<dbReference type="EMBL" id="ADBV01006923">
    <property type="protein sequence ID" value="EJW78144.1"/>
    <property type="molecule type" value="Genomic_DNA"/>
</dbReference>
<proteinExistence type="predicted"/>
<dbReference type="AlphaFoldDB" id="J9ESB4"/>
<organism evidence="1 2">
    <name type="scientific">Wuchereria bancrofti</name>
    <dbReference type="NCBI Taxonomy" id="6293"/>
    <lineage>
        <taxon>Eukaryota</taxon>
        <taxon>Metazoa</taxon>
        <taxon>Ecdysozoa</taxon>
        <taxon>Nematoda</taxon>
        <taxon>Chromadorea</taxon>
        <taxon>Rhabditida</taxon>
        <taxon>Spirurina</taxon>
        <taxon>Spiruromorpha</taxon>
        <taxon>Filarioidea</taxon>
        <taxon>Onchocercidae</taxon>
        <taxon>Wuchereria</taxon>
    </lineage>
</organism>
<evidence type="ECO:0000313" key="1">
    <source>
        <dbReference type="EMBL" id="EJW78144.1"/>
    </source>
</evidence>
<evidence type="ECO:0000313" key="2">
    <source>
        <dbReference type="Proteomes" id="UP000004810"/>
    </source>
</evidence>
<comment type="caution">
    <text evidence="1">The sequence shown here is derived from an EMBL/GenBank/DDBJ whole genome shotgun (WGS) entry which is preliminary data.</text>
</comment>
<reference evidence="2" key="1">
    <citation type="submission" date="2012-08" db="EMBL/GenBank/DDBJ databases">
        <title>The Genome Sequence of Wuchereria bancrofti.</title>
        <authorList>
            <person name="Nutman T.B."/>
            <person name="Fink D.L."/>
            <person name="Russ C."/>
            <person name="Young S."/>
            <person name="Zeng Q."/>
            <person name="Koehrsen M."/>
            <person name="Alvarado L."/>
            <person name="Berlin A."/>
            <person name="Chapman S.B."/>
            <person name="Chen Z."/>
            <person name="Freedman E."/>
            <person name="Gellesch M."/>
            <person name="Goldberg J."/>
            <person name="Griggs A."/>
            <person name="Gujja S."/>
            <person name="Heilman E.R."/>
            <person name="Heiman D."/>
            <person name="Hepburn T."/>
            <person name="Howarth C."/>
            <person name="Jen D."/>
            <person name="Larson L."/>
            <person name="Lewis B."/>
            <person name="Mehta T."/>
            <person name="Park D."/>
            <person name="Pearson M."/>
            <person name="Roberts A."/>
            <person name="Saif S."/>
            <person name="Shea T."/>
            <person name="Shenoy N."/>
            <person name="Sisk P."/>
            <person name="Stolte C."/>
            <person name="Sykes S."/>
            <person name="Walk T."/>
            <person name="White J."/>
            <person name="Yandava C."/>
            <person name="Haas B."/>
            <person name="Henn M.R."/>
            <person name="Nusbaum C."/>
            <person name="Birren B."/>
        </authorList>
    </citation>
    <scope>NUCLEOTIDE SEQUENCE [LARGE SCALE GENOMIC DNA]</scope>
    <source>
        <strain evidence="2">NA</strain>
    </source>
</reference>
<gene>
    <name evidence="1" type="ORF">WUBG_10949</name>
</gene>